<comment type="subcellular location">
    <subcellularLocation>
        <location evidence="1">Cell membrane</location>
        <topology evidence="1">Multi-pass membrane protein</topology>
    </subcellularLocation>
</comment>
<evidence type="ECO:0000313" key="19">
    <source>
        <dbReference type="Proteomes" id="UP000438429"/>
    </source>
</evidence>
<feature type="transmembrane region" description="Helical" evidence="16">
    <location>
        <begin position="305"/>
        <end position="325"/>
    </location>
</feature>
<dbReference type="PROSITE" id="PS50216">
    <property type="entry name" value="DHHC"/>
    <property type="match status" value="1"/>
</dbReference>
<accession>A0A6A4T706</accession>
<evidence type="ECO:0000256" key="11">
    <source>
        <dbReference type="ARBA" id="ARBA00023288"/>
    </source>
</evidence>
<feature type="compositionally biased region" description="Polar residues" evidence="15">
    <location>
        <begin position="651"/>
        <end position="663"/>
    </location>
</feature>
<keyword evidence="9 16" id="KW-0472">Membrane</keyword>
<comment type="caution">
    <text evidence="18">The sequence shown here is derived from an EMBL/GenBank/DDBJ whole genome shotgun (WGS) entry which is preliminary data.</text>
</comment>
<dbReference type="AlphaFoldDB" id="A0A6A4T706"/>
<evidence type="ECO:0000256" key="6">
    <source>
        <dbReference type="ARBA" id="ARBA00022679"/>
    </source>
</evidence>
<evidence type="ECO:0000256" key="12">
    <source>
        <dbReference type="ARBA" id="ARBA00023315"/>
    </source>
</evidence>
<protein>
    <recommendedName>
        <fullName evidence="2">protein S-acyltransferase</fullName>
        <ecNumber evidence="2">2.3.1.225</ecNumber>
    </recommendedName>
</protein>
<feature type="compositionally biased region" description="Low complexity" evidence="15">
    <location>
        <begin position="698"/>
        <end position="711"/>
    </location>
</feature>
<evidence type="ECO:0000256" key="14">
    <source>
        <dbReference type="ARBA" id="ARBA00047790"/>
    </source>
</evidence>
<feature type="compositionally biased region" description="Low complexity" evidence="15">
    <location>
        <begin position="1044"/>
        <end position="1064"/>
    </location>
</feature>
<keyword evidence="10" id="KW-0564">Palmitate</keyword>
<feature type="region of interest" description="Disordered" evidence="15">
    <location>
        <begin position="622"/>
        <end position="789"/>
    </location>
</feature>
<feature type="compositionally biased region" description="Gly residues" evidence="15">
    <location>
        <begin position="1085"/>
        <end position="1097"/>
    </location>
</feature>
<keyword evidence="8 16" id="KW-1133">Transmembrane helix</keyword>
<evidence type="ECO:0000313" key="18">
    <source>
        <dbReference type="EMBL" id="KAF0037972.1"/>
    </source>
</evidence>
<keyword evidence="12" id="KW-0012">Acyltransferase</keyword>
<feature type="transmembrane region" description="Helical" evidence="16">
    <location>
        <begin position="195"/>
        <end position="217"/>
    </location>
</feature>
<feature type="transmembrane region" description="Helical" evidence="16">
    <location>
        <begin position="101"/>
        <end position="119"/>
    </location>
</feature>
<keyword evidence="6" id="KW-0808">Transferase</keyword>
<keyword evidence="7 16" id="KW-0812">Transmembrane</keyword>
<feature type="compositionally biased region" description="Polar residues" evidence="15">
    <location>
        <begin position="760"/>
        <end position="774"/>
    </location>
</feature>
<evidence type="ECO:0000256" key="1">
    <source>
        <dbReference type="ARBA" id="ARBA00004651"/>
    </source>
</evidence>
<feature type="transmembrane region" description="Helical" evidence="16">
    <location>
        <begin position="369"/>
        <end position="394"/>
    </location>
</feature>
<feature type="transmembrane region" description="Helical" evidence="16">
    <location>
        <begin position="69"/>
        <end position="89"/>
    </location>
</feature>
<feature type="compositionally biased region" description="Low complexity" evidence="15">
    <location>
        <begin position="932"/>
        <end position="973"/>
    </location>
</feature>
<evidence type="ECO:0000256" key="3">
    <source>
        <dbReference type="ARBA" id="ARBA00022475"/>
    </source>
</evidence>
<reference evidence="18 19" key="1">
    <citation type="submission" date="2019-06" db="EMBL/GenBank/DDBJ databases">
        <title>Draft genomes of female and male turbot (Scophthalmus maximus).</title>
        <authorList>
            <person name="Xu H."/>
            <person name="Xu X.-W."/>
            <person name="Shao C."/>
            <person name="Chen S."/>
        </authorList>
    </citation>
    <scope>NUCLEOTIDE SEQUENCE [LARGE SCALE GENOMIC DNA]</scope>
    <source>
        <strain evidence="18">Ysfricsl-2016a</strain>
        <tissue evidence="18">Blood</tissue>
    </source>
</reference>
<evidence type="ECO:0000256" key="8">
    <source>
        <dbReference type="ARBA" id="ARBA00022989"/>
    </source>
</evidence>
<keyword evidence="4" id="KW-0488">Methylation</keyword>
<feature type="transmembrane region" description="Helical" evidence="16">
    <location>
        <begin position="246"/>
        <end position="268"/>
    </location>
</feature>
<gene>
    <name evidence="18" type="ORF">F2P81_010846</name>
</gene>
<evidence type="ECO:0000256" key="10">
    <source>
        <dbReference type="ARBA" id="ARBA00023139"/>
    </source>
</evidence>
<feature type="domain" description="Palmitoyltransferase DHHC" evidence="17">
    <location>
        <begin position="428"/>
        <end position="548"/>
    </location>
</feature>
<evidence type="ECO:0000256" key="2">
    <source>
        <dbReference type="ARBA" id="ARBA00012210"/>
    </source>
</evidence>
<feature type="compositionally biased region" description="Low complexity" evidence="15">
    <location>
        <begin position="742"/>
        <end position="756"/>
    </location>
</feature>
<feature type="transmembrane region" description="Helical" evidence="16">
    <location>
        <begin position="510"/>
        <end position="536"/>
    </location>
</feature>
<dbReference type="GO" id="GO:0005886">
    <property type="term" value="C:plasma membrane"/>
    <property type="evidence" value="ECO:0007669"/>
    <property type="project" value="UniProtKB-SubCell"/>
</dbReference>
<dbReference type="InterPro" id="IPR001594">
    <property type="entry name" value="Palmitoyltrfase_DHHC"/>
</dbReference>
<dbReference type="PANTHER" id="PTHR12349:SF3">
    <property type="entry name" value="PALMITOYLTRANSFERASE ZDHHC5"/>
    <property type="match status" value="1"/>
</dbReference>
<evidence type="ECO:0000256" key="13">
    <source>
        <dbReference type="ARBA" id="ARBA00023463"/>
    </source>
</evidence>
<comment type="similarity">
    <text evidence="13">Belongs to the DHHC palmitoyltransferase family. ERF2/ZDHHC9 subfamily.</text>
</comment>
<keyword evidence="5" id="KW-0597">Phosphoprotein</keyword>
<evidence type="ECO:0000256" key="9">
    <source>
        <dbReference type="ARBA" id="ARBA00023136"/>
    </source>
</evidence>
<dbReference type="EC" id="2.3.1.225" evidence="2"/>
<feature type="compositionally biased region" description="Basic residues" evidence="15">
    <location>
        <begin position="847"/>
        <end position="862"/>
    </location>
</feature>
<proteinExistence type="inferred from homology"/>
<evidence type="ECO:0000256" key="15">
    <source>
        <dbReference type="SAM" id="MobiDB-lite"/>
    </source>
</evidence>
<name>A0A6A4T706_SCOMX</name>
<evidence type="ECO:0000256" key="5">
    <source>
        <dbReference type="ARBA" id="ARBA00022553"/>
    </source>
</evidence>
<evidence type="ECO:0000256" key="7">
    <source>
        <dbReference type="ARBA" id="ARBA00022692"/>
    </source>
</evidence>
<feature type="compositionally biased region" description="Basic residues" evidence="15">
    <location>
        <begin position="910"/>
        <end position="931"/>
    </location>
</feature>
<feature type="region of interest" description="Disordered" evidence="15">
    <location>
        <begin position="1036"/>
        <end position="1104"/>
    </location>
</feature>
<evidence type="ECO:0000259" key="17">
    <source>
        <dbReference type="Pfam" id="PF01529"/>
    </source>
</evidence>
<feature type="transmembrane region" description="Helical" evidence="16">
    <location>
        <begin position="337"/>
        <end position="357"/>
    </location>
</feature>
<feature type="transmembrane region" description="Helical" evidence="16">
    <location>
        <begin position="474"/>
        <end position="498"/>
    </location>
</feature>
<organism evidence="18 19">
    <name type="scientific">Scophthalmus maximus</name>
    <name type="common">Turbot</name>
    <name type="synonym">Psetta maxima</name>
    <dbReference type="NCBI Taxonomy" id="52904"/>
    <lineage>
        <taxon>Eukaryota</taxon>
        <taxon>Metazoa</taxon>
        <taxon>Chordata</taxon>
        <taxon>Craniata</taxon>
        <taxon>Vertebrata</taxon>
        <taxon>Euteleostomi</taxon>
        <taxon>Actinopterygii</taxon>
        <taxon>Neopterygii</taxon>
        <taxon>Teleostei</taxon>
        <taxon>Neoteleostei</taxon>
        <taxon>Acanthomorphata</taxon>
        <taxon>Carangaria</taxon>
        <taxon>Pleuronectiformes</taxon>
        <taxon>Pleuronectoidei</taxon>
        <taxon>Scophthalmidae</taxon>
        <taxon>Scophthalmus</taxon>
    </lineage>
</organism>
<keyword evidence="3" id="KW-1003">Cell membrane</keyword>
<dbReference type="GO" id="GO:0019706">
    <property type="term" value="F:protein-cysteine S-palmitoyltransferase activity"/>
    <property type="evidence" value="ECO:0007669"/>
    <property type="project" value="UniProtKB-EC"/>
</dbReference>
<feature type="compositionally biased region" description="Polar residues" evidence="15">
    <location>
        <begin position="712"/>
        <end position="726"/>
    </location>
</feature>
<feature type="compositionally biased region" description="Polar residues" evidence="15">
    <location>
        <begin position="678"/>
        <end position="695"/>
    </location>
</feature>
<feature type="region of interest" description="Disordered" evidence="15">
    <location>
        <begin position="807"/>
        <end position="986"/>
    </location>
</feature>
<evidence type="ECO:0000256" key="16">
    <source>
        <dbReference type="SAM" id="Phobius"/>
    </source>
</evidence>
<keyword evidence="11" id="KW-0449">Lipoprotein</keyword>
<evidence type="ECO:0000256" key="4">
    <source>
        <dbReference type="ARBA" id="ARBA00022481"/>
    </source>
</evidence>
<comment type="catalytic activity">
    <reaction evidence="14">
        <text>L-cysteinyl-[protein] + hexadecanoyl-CoA = S-hexadecanoyl-L-cysteinyl-[protein] + CoA</text>
        <dbReference type="Rhea" id="RHEA:36683"/>
        <dbReference type="Rhea" id="RHEA-COMP:10131"/>
        <dbReference type="Rhea" id="RHEA-COMP:11032"/>
        <dbReference type="ChEBI" id="CHEBI:29950"/>
        <dbReference type="ChEBI" id="CHEBI:57287"/>
        <dbReference type="ChEBI" id="CHEBI:57379"/>
        <dbReference type="ChEBI" id="CHEBI:74151"/>
        <dbReference type="EC" id="2.3.1.225"/>
    </reaction>
    <physiologicalReaction direction="left-to-right" evidence="14">
        <dbReference type="Rhea" id="RHEA:36684"/>
    </physiologicalReaction>
</comment>
<sequence>MQKRKSNVNTSMREAPVSFWQRNSDKSGTFDALSVDIASRDRAFWNNLSIAGNEENTLKLPNMFGNVRSTILSLMIGSYASSAVTFPGVKLIYDLGVSFRVIMWVWSGLACVVFLNCFLNWPAESFPAPEDIRYCKKVKLSGLVTEDKMTGDRYITHVTLMEDTMEGKKPEPEQTDSPSTAKGSVPLCHSICTPILLWSLITMAMTQLRLIFFMGAMNKMTEFLVTHGNPDPSEELQKEAEEQVGFYSSVFGSMQLLCLLTCPLIGYIMDWRLKECEEENANTQTENRQSNPPKRGRTIQKLTNAMRAFIFTNLLLVTFGIISLIDNLPLQWHCPPVIPPSAVARAVDCVAEVSWFYSYRRCPWLSERFSVAVPIYNGVIFLFVLANFCMATFMDPGIFPRADEDEDKEDDFRAPLYKTVEIRGIQVRMKWCSTCRFYRPPRCSHCSVCDNCVEDFDHHCPWVNNCIGRRNYRYFFLFLLSLTAHIMAVFGFGLLFILYHRQNIDRLHAIVTLAVMCVAGLFFIPVAGLTGFHIVLVARGRTTNEQVTGKFRGGVNPFTNGCWKNVSHVLCSSQAPRYLGRKKCVQSVCVQPPFLRPQLTESQLAAKILDNGIQGDLHRSRSSLEMMESQSCDAEPPPPPKPELRYPGITRGNTEECSLLNKTPPTPTMYKYRPTYSPGKNHTALTHAYANQLSRGESVGSARDSSSSTSSLLQANQQPGFRSQPSLDRRDTSSDRVGGGVASRSSSSTHNSAGAAHISEATTTSASFKSLANQTPPPQHASRNGSLSYDSLLAGGDDFNKGVTVGSAAPEVSSGRPCTPAAGGYGAPYMSAQQRDAEMHPHLSQSPHHHHRSSHHHHHPFLHRSSSSTSSPPLPLPERERLLGEPQPGTHPLTASQASAPPSSSAPPPPHHHHHHSHHHHHHSHHHHHHSSASSSTSHPPRFTAPHAPPHHAYPYRTRSTDTPLGTTSTTHPPRSPHPPPLGKSLSYSSAAAAEMQYRLVRKASASAGANAAGVGGGMGGGIQAPKDELIQMKPLSRTNGDRPFSSSSPCSAPSSPSHPVSMPTRPAAAYPNSVLTQSPAHKPQGGGVKKVTGVGGTTYEISV</sequence>
<dbReference type="PANTHER" id="PTHR12349">
    <property type="entry name" value="ANKYRIN REPEAT AND LEM DOMAIN-CONTAINING PROTEIN 2"/>
    <property type="match status" value="1"/>
</dbReference>
<dbReference type="Proteomes" id="UP000438429">
    <property type="component" value="Unassembled WGS sequence"/>
</dbReference>
<dbReference type="Pfam" id="PF01529">
    <property type="entry name" value="DHHC"/>
    <property type="match status" value="1"/>
</dbReference>
<dbReference type="EMBL" id="VEVO01000009">
    <property type="protein sequence ID" value="KAF0037972.1"/>
    <property type="molecule type" value="Genomic_DNA"/>
</dbReference>